<dbReference type="SUPFAM" id="SSF47781">
    <property type="entry name" value="RuvA domain 2-like"/>
    <property type="match status" value="1"/>
</dbReference>
<dbReference type="GO" id="GO:0030983">
    <property type="term" value="F:mismatched DNA binding"/>
    <property type="evidence" value="ECO:0007669"/>
    <property type="project" value="InterPro"/>
</dbReference>
<comment type="function">
    <text evidence="4">Has ATPase and non-specific DNA-binding activities.</text>
</comment>
<evidence type="ECO:0000256" key="2">
    <source>
        <dbReference type="ARBA" id="ARBA00022840"/>
    </source>
</evidence>
<dbReference type="PATRIC" id="fig|49547.3.peg.544"/>
<feature type="domain" description="Helix-hairpin-helix DNA-binding motif class 1" evidence="5">
    <location>
        <begin position="13"/>
        <end position="32"/>
    </location>
</feature>
<dbReference type="PANTHER" id="PTHR11361:SF125">
    <property type="entry name" value="DNA-BINDING PROTEIN MUTS2"/>
    <property type="match status" value="1"/>
</dbReference>
<feature type="domain" description="Helix-hairpin-helix DNA-binding motif class 1" evidence="5">
    <location>
        <begin position="49"/>
        <end position="68"/>
    </location>
</feature>
<comment type="cofactor">
    <cofactor evidence="4">
        <name>a divalent metal cation</name>
        <dbReference type="ChEBI" id="CHEBI:60240"/>
    </cofactor>
</comment>
<accession>A0A166CAB6</accession>
<dbReference type="OrthoDB" id="15514at2157"/>
<keyword evidence="8" id="KW-1185">Reference proteome</keyword>
<dbReference type="SMART" id="SM00278">
    <property type="entry name" value="HhH1"/>
    <property type="match status" value="2"/>
</dbReference>
<dbReference type="STRING" id="49547.MBCUR_05190"/>
<keyword evidence="1 4" id="KW-0547">Nucleotide-binding</keyword>
<dbReference type="PIRSF" id="PIRSF029254">
    <property type="entry name" value="MutS_C_archaeal"/>
    <property type="match status" value="1"/>
</dbReference>
<dbReference type="EMBL" id="LWMV01000105">
    <property type="protein sequence ID" value="KZX14295.1"/>
    <property type="molecule type" value="Genomic_DNA"/>
</dbReference>
<evidence type="ECO:0000313" key="7">
    <source>
        <dbReference type="EMBL" id="KZX14295.1"/>
    </source>
</evidence>
<dbReference type="InterPro" id="IPR010994">
    <property type="entry name" value="RuvA_2-like"/>
</dbReference>
<keyword evidence="7" id="KW-0255">Endonuclease</keyword>
<feature type="domain" description="DNA mismatch repair proteins mutS family" evidence="6">
    <location>
        <begin position="462"/>
        <end position="648"/>
    </location>
</feature>
<dbReference type="SUPFAM" id="SSF52540">
    <property type="entry name" value="P-loop containing nucleoside triphosphate hydrolases"/>
    <property type="match status" value="1"/>
</dbReference>
<protein>
    <recommendedName>
        <fullName evidence="4">DNA-binding protein MutS2</fullName>
    </recommendedName>
</protein>
<dbReference type="Gene3D" id="1.10.150.20">
    <property type="entry name" value="5' to 3' exonuclease, C-terminal subdomain"/>
    <property type="match status" value="1"/>
</dbReference>
<keyword evidence="2 4" id="KW-0067">ATP-binding</keyword>
<keyword evidence="4 7" id="KW-0378">Hydrolase</keyword>
<dbReference type="InterPro" id="IPR003583">
    <property type="entry name" value="Hlx-hairpin-Hlx_DNA-bd_motif"/>
</dbReference>
<keyword evidence="3 4" id="KW-0238">DNA-binding</keyword>
<organism evidence="7 8">
    <name type="scientific">Methanobrevibacter curvatus</name>
    <dbReference type="NCBI Taxonomy" id="49547"/>
    <lineage>
        <taxon>Archaea</taxon>
        <taxon>Methanobacteriati</taxon>
        <taxon>Methanobacteriota</taxon>
        <taxon>Methanomada group</taxon>
        <taxon>Methanobacteria</taxon>
        <taxon>Methanobacteriales</taxon>
        <taxon>Methanobacteriaceae</taxon>
        <taxon>Methanobrevibacter</taxon>
    </lineage>
</organism>
<dbReference type="AlphaFoldDB" id="A0A166CAB6"/>
<dbReference type="Gene3D" id="3.40.50.300">
    <property type="entry name" value="P-loop containing nucleotide triphosphate hydrolases"/>
    <property type="match status" value="1"/>
</dbReference>
<comment type="caution">
    <text evidence="7">The sequence shown here is derived from an EMBL/GenBank/DDBJ whole genome shotgun (WGS) entry which is preliminary data.</text>
</comment>
<dbReference type="Pfam" id="PF00488">
    <property type="entry name" value="MutS_V"/>
    <property type="match status" value="1"/>
</dbReference>
<dbReference type="HAMAP" id="MF_00971">
    <property type="entry name" value="MutS2_archaea"/>
    <property type="match status" value="1"/>
</dbReference>
<proteinExistence type="inferred from homology"/>
<feature type="binding site" evidence="4">
    <location>
        <begin position="469"/>
        <end position="476"/>
    </location>
    <ligand>
        <name>ATP</name>
        <dbReference type="ChEBI" id="CHEBI:30616"/>
    </ligand>
</feature>
<dbReference type="SMART" id="SM00534">
    <property type="entry name" value="MUTSac"/>
    <property type="match status" value="1"/>
</dbReference>
<keyword evidence="7" id="KW-0540">Nuclease</keyword>
<evidence type="ECO:0000256" key="1">
    <source>
        <dbReference type="ARBA" id="ARBA00022741"/>
    </source>
</evidence>
<dbReference type="GO" id="GO:0016787">
    <property type="term" value="F:hydrolase activity"/>
    <property type="evidence" value="ECO:0007669"/>
    <property type="project" value="UniProtKB-KW"/>
</dbReference>
<comment type="similarity">
    <text evidence="4">Belongs to the DNA mismatch repair MutS family. Archaeal Muts2 subfamily.</text>
</comment>
<gene>
    <name evidence="4 7" type="primary">mutS2</name>
    <name evidence="7" type="ORF">MBCUR_05190</name>
</gene>
<evidence type="ECO:0000259" key="5">
    <source>
        <dbReference type="SMART" id="SM00278"/>
    </source>
</evidence>
<evidence type="ECO:0000256" key="3">
    <source>
        <dbReference type="ARBA" id="ARBA00023125"/>
    </source>
</evidence>
<reference evidence="7 8" key="1">
    <citation type="submission" date="2016-04" db="EMBL/GenBank/DDBJ databases">
        <title>Genome sequence of Methanobrevibacter curvatus DSM 11111.</title>
        <authorList>
            <person name="Poehlein A."/>
            <person name="Seedorf H."/>
            <person name="Daniel R."/>
        </authorList>
    </citation>
    <scope>NUCLEOTIDE SEQUENCE [LARGE SCALE GENOMIC DNA]</scope>
    <source>
        <strain evidence="7 8">DSM 11111</strain>
    </source>
</reference>
<evidence type="ECO:0000313" key="8">
    <source>
        <dbReference type="Proteomes" id="UP000077245"/>
    </source>
</evidence>
<dbReference type="GO" id="GO:0005524">
    <property type="term" value="F:ATP binding"/>
    <property type="evidence" value="ECO:0007669"/>
    <property type="project" value="UniProtKB-UniRule"/>
</dbReference>
<evidence type="ECO:0000259" key="6">
    <source>
        <dbReference type="SMART" id="SM00534"/>
    </source>
</evidence>
<dbReference type="InterPro" id="IPR045076">
    <property type="entry name" value="MutS"/>
</dbReference>
<sequence>MSINEEIDKKHIKNLVEIKGIGDKLTEKILNSVGGEKNLFSIVENLELEKLTDIDGISQRKAIEIMNKLLGNPSTNFLKSERAIQLYEEIIDKILDYTNTKYSENRIKLLSPLNDKNKIIDRINFVMESKIKVSKLPIIKLRGLMKNLSDPVLVKPKYDASKAILTESPEDNDYLIDLGLNQYFPILNLSSSSSIEDELQEYELIFYVYSQGFLDVSDDDNMVLISKDSPAHEIVPDIILDYFNQNLELFEKVLETRKILNQDSVLEDIPRILSELNSYKLKDVDLDSVLSKAKKDADEKLKIAIKSVDIEGDEVLELLNNNFPPKIDKIFDDILTLSKKEIKEITGIDFDPFLRKYPLELDGEEIERIKFRENSRAENEYFDLKVRSASYLESIKEKAELEVKEALKFDFEFALGSFAFEYDLNPPIIGENFNLKDVIHLNLALEKGEDIQRVDYCLNKNENVALLTGANSGGKTTLLETISQIAIMAHMGLPVSGKEVEIKLLDEIYHFSKKRSLDAGAFESFLNVFMPIVTTDSEKLVLLDELEGITELDAAVKIISSFIDMIKESNSFGVIVTHMAKELMNYTDIRVDGIEAKGLDKNYNLIVDRTPRMNFLAKSTPELILKRIYENSEGRLKEVYGEVLKKFK</sequence>
<dbReference type="GO" id="GO:0006298">
    <property type="term" value="P:mismatch repair"/>
    <property type="evidence" value="ECO:0007669"/>
    <property type="project" value="InterPro"/>
</dbReference>
<evidence type="ECO:0000256" key="4">
    <source>
        <dbReference type="HAMAP-Rule" id="MF_00971"/>
    </source>
</evidence>
<dbReference type="InterPro" id="IPR027417">
    <property type="entry name" value="P-loop_NTPase"/>
</dbReference>
<dbReference type="GO" id="GO:0004519">
    <property type="term" value="F:endonuclease activity"/>
    <property type="evidence" value="ECO:0007669"/>
    <property type="project" value="UniProtKB-KW"/>
</dbReference>
<name>A0A166CAB6_9EURY</name>
<dbReference type="RefSeq" id="WP_067089826.1">
    <property type="nucleotide sequence ID" value="NZ_LWMV01000105.1"/>
</dbReference>
<dbReference type="PANTHER" id="PTHR11361">
    <property type="entry name" value="DNA MISMATCH REPAIR PROTEIN MUTS FAMILY MEMBER"/>
    <property type="match status" value="1"/>
</dbReference>
<dbReference type="Proteomes" id="UP000077245">
    <property type="component" value="Unassembled WGS sequence"/>
</dbReference>
<dbReference type="InterPro" id="IPR000432">
    <property type="entry name" value="DNA_mismatch_repair_MutS_C"/>
</dbReference>
<dbReference type="InterPro" id="IPR012401">
    <property type="entry name" value="DNA-bd_MutS2_arc"/>
</dbReference>
<dbReference type="GO" id="GO:0140664">
    <property type="term" value="F:ATP-dependent DNA damage sensor activity"/>
    <property type="evidence" value="ECO:0007669"/>
    <property type="project" value="InterPro"/>
</dbReference>